<protein>
    <recommendedName>
        <fullName evidence="14">Btz domain-containing protein</fullName>
    </recommendedName>
</protein>
<feature type="region of interest" description="Disordered" evidence="13">
    <location>
        <begin position="271"/>
        <end position="301"/>
    </location>
</feature>
<feature type="domain" description="Btz" evidence="14">
    <location>
        <begin position="202"/>
        <end position="337"/>
    </location>
</feature>
<name>A0A5C3MFU7_9AGAR</name>
<reference evidence="15 16" key="1">
    <citation type="journal article" date="2019" name="Nat. Ecol. Evol.">
        <title>Megaphylogeny resolves global patterns of mushroom evolution.</title>
        <authorList>
            <person name="Varga T."/>
            <person name="Krizsan K."/>
            <person name="Foldi C."/>
            <person name="Dima B."/>
            <person name="Sanchez-Garcia M."/>
            <person name="Sanchez-Ramirez S."/>
            <person name="Szollosi G.J."/>
            <person name="Szarkandi J.G."/>
            <person name="Papp V."/>
            <person name="Albert L."/>
            <person name="Andreopoulos W."/>
            <person name="Angelini C."/>
            <person name="Antonin V."/>
            <person name="Barry K.W."/>
            <person name="Bougher N.L."/>
            <person name="Buchanan P."/>
            <person name="Buyck B."/>
            <person name="Bense V."/>
            <person name="Catcheside P."/>
            <person name="Chovatia M."/>
            <person name="Cooper J."/>
            <person name="Damon W."/>
            <person name="Desjardin D."/>
            <person name="Finy P."/>
            <person name="Geml J."/>
            <person name="Haridas S."/>
            <person name="Hughes K."/>
            <person name="Justo A."/>
            <person name="Karasinski D."/>
            <person name="Kautmanova I."/>
            <person name="Kiss B."/>
            <person name="Kocsube S."/>
            <person name="Kotiranta H."/>
            <person name="LaButti K.M."/>
            <person name="Lechner B.E."/>
            <person name="Liimatainen K."/>
            <person name="Lipzen A."/>
            <person name="Lukacs Z."/>
            <person name="Mihaltcheva S."/>
            <person name="Morgado L.N."/>
            <person name="Niskanen T."/>
            <person name="Noordeloos M.E."/>
            <person name="Ohm R.A."/>
            <person name="Ortiz-Santana B."/>
            <person name="Ovrebo C."/>
            <person name="Racz N."/>
            <person name="Riley R."/>
            <person name="Savchenko A."/>
            <person name="Shiryaev A."/>
            <person name="Soop K."/>
            <person name="Spirin V."/>
            <person name="Szebenyi C."/>
            <person name="Tomsovsky M."/>
            <person name="Tulloss R.E."/>
            <person name="Uehling J."/>
            <person name="Grigoriev I.V."/>
            <person name="Vagvolgyi C."/>
            <person name="Papp T."/>
            <person name="Martin F.M."/>
            <person name="Miettinen O."/>
            <person name="Hibbett D.S."/>
            <person name="Nagy L.G."/>
        </authorList>
    </citation>
    <scope>NUCLEOTIDE SEQUENCE [LARGE SCALE GENOMIC DNA]</scope>
    <source>
        <strain evidence="15 16">CBS 166.37</strain>
    </source>
</reference>
<sequence>MPAPVTSSSPVPLLSKPAMQKPRSQAQTRKTRIVRRRGRAKNDIESDDEIEREVATDSESGEEHSSLDSETDDSDTEPASEDVGTNGDARIRTPGRSQSPEPLDKETLDHLNSGVAPFFAPAGNWSEMVTDENLNGPADLPVIEFSQFDDKAIPPTAPAPRNSKKAAKKSRPAPAPARSPSPPASTHVQDHKQETEPDNIPSQSPSAPSYPKHVPSQNARQMYQQRLENDPSFVPKVGGFWGHDDRLMDKELRSLSPWWRGRWQGRSRGQAFSMRGRGRGGLQGSQAATNQGAEHVPPPAVELPPIERAWTHDGFEEMRKKEDLRRDAQQSQQPQSSGTFRGAPGLRGGRGGFVANRGGRGGFARGGFVGSPRQRFNTPLMPPGRVWFTMKPELMWTKQHDGFLYFEPNLKPRPGYGGGIRVKLPGGLGQVVRPPSKAQSTPKASTSQVATASVMGSDVGERSIVVCLPKRAGKEKAVETAVIEEAPAQDVFTVRPHLVAVDPIPLPEPSTTTAPTPHSELGTSTLSALPEPSVISQLEQLSIQPTASDPERWAKTEQAVLRRPSLDSQADTQQQPDPSLNEQRPSLALLQTVFTPPPVSQSSPGYGSPFAYAPPLPPGVGFNQHGMPYELATGHPVYLQPPTPMYNPRPFIAAHAPPFVPGHMRHPSAVSPDFLSHTPSQTPPVNGFIDPSTGTPIFSFPRQTSRIEIRAPTEDSAKPASKPSARTSSGLRTTASAFEPSRPVEVSDQGYYPTADTNALPSYETMEGGSGGDDGQTMQQHSHMMPYSLYQQQAYYYPEAYGYPPYMDMSQVGQYDMYSMEHQPPQGTVYY</sequence>
<dbReference type="Pfam" id="PF09405">
    <property type="entry name" value="Btz"/>
    <property type="match status" value="1"/>
</dbReference>
<evidence type="ECO:0000256" key="3">
    <source>
        <dbReference type="ARBA" id="ARBA00009548"/>
    </source>
</evidence>
<evidence type="ECO:0000256" key="4">
    <source>
        <dbReference type="ARBA" id="ARBA00022448"/>
    </source>
</evidence>
<evidence type="ECO:0000256" key="12">
    <source>
        <dbReference type="ARBA" id="ARBA00023242"/>
    </source>
</evidence>
<evidence type="ECO:0000256" key="2">
    <source>
        <dbReference type="ARBA" id="ARBA00004496"/>
    </source>
</evidence>
<feature type="compositionally biased region" description="Gly residues" evidence="13">
    <location>
        <begin position="345"/>
        <end position="359"/>
    </location>
</feature>
<feature type="compositionally biased region" description="Basic and acidic residues" evidence="13">
    <location>
        <begin position="705"/>
        <end position="717"/>
    </location>
</feature>
<feature type="compositionally biased region" description="Polar residues" evidence="13">
    <location>
        <begin position="566"/>
        <end position="581"/>
    </location>
</feature>
<keyword evidence="10" id="KW-0866">Nonsense-mediated mRNA decay</keyword>
<organism evidence="15 16">
    <name type="scientific">Crucibulum laeve</name>
    <dbReference type="NCBI Taxonomy" id="68775"/>
    <lineage>
        <taxon>Eukaryota</taxon>
        <taxon>Fungi</taxon>
        <taxon>Dikarya</taxon>
        <taxon>Basidiomycota</taxon>
        <taxon>Agaricomycotina</taxon>
        <taxon>Agaricomycetes</taxon>
        <taxon>Agaricomycetidae</taxon>
        <taxon>Agaricales</taxon>
        <taxon>Agaricineae</taxon>
        <taxon>Nidulariaceae</taxon>
        <taxon>Crucibulum</taxon>
    </lineage>
</organism>
<keyword evidence="11" id="KW-0508">mRNA splicing</keyword>
<dbReference type="GO" id="GO:0000184">
    <property type="term" value="P:nuclear-transcribed mRNA catabolic process, nonsense-mediated decay"/>
    <property type="evidence" value="ECO:0007669"/>
    <property type="project" value="UniProtKB-KW"/>
</dbReference>
<dbReference type="STRING" id="68775.A0A5C3MFU7"/>
<feature type="region of interest" description="Disordered" evidence="13">
    <location>
        <begin position="1"/>
        <end position="231"/>
    </location>
</feature>
<feature type="compositionally biased region" description="Polar residues" evidence="13">
    <location>
        <begin position="692"/>
        <end position="704"/>
    </location>
</feature>
<evidence type="ECO:0000256" key="8">
    <source>
        <dbReference type="ARBA" id="ARBA00022845"/>
    </source>
</evidence>
<dbReference type="GO" id="GO:0006417">
    <property type="term" value="P:regulation of translation"/>
    <property type="evidence" value="ECO:0007669"/>
    <property type="project" value="UniProtKB-KW"/>
</dbReference>
<keyword evidence="8" id="KW-0810">Translation regulation</keyword>
<dbReference type="GO" id="GO:0003729">
    <property type="term" value="F:mRNA binding"/>
    <property type="evidence" value="ECO:0007669"/>
    <property type="project" value="InterPro"/>
</dbReference>
<feature type="compositionally biased region" description="Basic residues" evidence="13">
    <location>
        <begin position="162"/>
        <end position="171"/>
    </location>
</feature>
<dbReference type="AlphaFoldDB" id="A0A5C3MFU7"/>
<feature type="compositionally biased region" description="Pro residues" evidence="13">
    <location>
        <begin position="173"/>
        <end position="183"/>
    </location>
</feature>
<feature type="region of interest" description="Disordered" evidence="13">
    <location>
        <begin position="562"/>
        <end position="581"/>
    </location>
</feature>
<dbReference type="GO" id="GO:0035145">
    <property type="term" value="C:exon-exon junction complex"/>
    <property type="evidence" value="ECO:0007669"/>
    <property type="project" value="InterPro"/>
</dbReference>
<dbReference type="Proteomes" id="UP000308652">
    <property type="component" value="Unassembled WGS sequence"/>
</dbReference>
<evidence type="ECO:0000256" key="7">
    <source>
        <dbReference type="ARBA" id="ARBA00022816"/>
    </source>
</evidence>
<evidence type="ECO:0000256" key="9">
    <source>
        <dbReference type="ARBA" id="ARBA00022884"/>
    </source>
</evidence>
<feature type="compositionally biased region" description="Polar residues" evidence="13">
    <location>
        <begin position="724"/>
        <end position="736"/>
    </location>
</feature>
<accession>A0A5C3MFU7</accession>
<feature type="compositionally biased region" description="Acidic residues" evidence="13">
    <location>
        <begin position="69"/>
        <end position="80"/>
    </location>
</feature>
<dbReference type="OrthoDB" id="3361414at2759"/>
<feature type="compositionally biased region" description="Polar residues" evidence="13">
    <location>
        <begin position="509"/>
        <end position="526"/>
    </location>
</feature>
<keyword evidence="7" id="KW-0509">mRNA transport</keyword>
<dbReference type="GO" id="GO:0008380">
    <property type="term" value="P:RNA splicing"/>
    <property type="evidence" value="ECO:0007669"/>
    <property type="project" value="UniProtKB-KW"/>
</dbReference>
<feature type="compositionally biased region" description="Polar residues" evidence="13">
    <location>
        <begin position="215"/>
        <end position="226"/>
    </location>
</feature>
<evidence type="ECO:0000259" key="14">
    <source>
        <dbReference type="Pfam" id="PF09405"/>
    </source>
</evidence>
<keyword evidence="5" id="KW-0963">Cytoplasm</keyword>
<dbReference type="GO" id="GO:0005737">
    <property type="term" value="C:cytoplasm"/>
    <property type="evidence" value="ECO:0007669"/>
    <property type="project" value="UniProtKB-SubCell"/>
</dbReference>
<feature type="region of interest" description="Disordered" evidence="13">
    <location>
        <begin position="321"/>
        <end position="359"/>
    </location>
</feature>
<proteinExistence type="inferred from homology"/>
<gene>
    <name evidence="15" type="ORF">BDQ12DRAFT_702778</name>
</gene>
<feature type="region of interest" description="Disordered" evidence="13">
    <location>
        <begin position="679"/>
        <end position="780"/>
    </location>
</feature>
<evidence type="ECO:0000256" key="5">
    <source>
        <dbReference type="ARBA" id="ARBA00022490"/>
    </source>
</evidence>
<evidence type="ECO:0000256" key="6">
    <source>
        <dbReference type="ARBA" id="ARBA00022664"/>
    </source>
</evidence>
<dbReference type="InterPro" id="IPR018545">
    <property type="entry name" value="Btz_dom"/>
</dbReference>
<evidence type="ECO:0000256" key="1">
    <source>
        <dbReference type="ARBA" id="ARBA00004123"/>
    </source>
</evidence>
<comment type="similarity">
    <text evidence="3">Belongs to the CASC3 family.</text>
</comment>
<evidence type="ECO:0000313" key="15">
    <source>
        <dbReference type="EMBL" id="TFK43807.1"/>
    </source>
</evidence>
<feature type="compositionally biased region" description="Low complexity" evidence="13">
    <location>
        <begin position="1"/>
        <end position="18"/>
    </location>
</feature>
<dbReference type="GO" id="GO:0051028">
    <property type="term" value="P:mRNA transport"/>
    <property type="evidence" value="ECO:0007669"/>
    <property type="project" value="UniProtKB-KW"/>
</dbReference>
<keyword evidence="12" id="KW-0539">Nucleus</keyword>
<evidence type="ECO:0000256" key="13">
    <source>
        <dbReference type="SAM" id="MobiDB-lite"/>
    </source>
</evidence>
<keyword evidence="6" id="KW-0507">mRNA processing</keyword>
<keyword evidence="4" id="KW-0813">Transport</keyword>
<comment type="subcellular location">
    <subcellularLocation>
        <location evidence="2">Cytoplasm</location>
    </subcellularLocation>
    <subcellularLocation>
        <location evidence="1">Nucleus</location>
    </subcellularLocation>
</comment>
<keyword evidence="9" id="KW-0694">RNA-binding</keyword>
<evidence type="ECO:0000313" key="16">
    <source>
        <dbReference type="Proteomes" id="UP000308652"/>
    </source>
</evidence>
<feature type="compositionally biased region" description="Basic residues" evidence="13">
    <location>
        <begin position="29"/>
        <end position="39"/>
    </location>
</feature>
<feature type="region of interest" description="Disordered" evidence="13">
    <location>
        <begin position="503"/>
        <end position="526"/>
    </location>
</feature>
<dbReference type="EMBL" id="ML213591">
    <property type="protein sequence ID" value="TFK43807.1"/>
    <property type="molecule type" value="Genomic_DNA"/>
</dbReference>
<keyword evidence="16" id="KW-1185">Reference proteome</keyword>
<evidence type="ECO:0000256" key="10">
    <source>
        <dbReference type="ARBA" id="ARBA00023161"/>
    </source>
</evidence>
<dbReference type="GO" id="GO:0006397">
    <property type="term" value="P:mRNA processing"/>
    <property type="evidence" value="ECO:0007669"/>
    <property type="project" value="UniProtKB-KW"/>
</dbReference>
<evidence type="ECO:0000256" key="11">
    <source>
        <dbReference type="ARBA" id="ARBA00023187"/>
    </source>
</evidence>
<feature type="compositionally biased region" description="Polar residues" evidence="13">
    <location>
        <begin position="329"/>
        <end position="339"/>
    </location>
</feature>